<dbReference type="Proteomes" id="UP000321201">
    <property type="component" value="Unassembled WGS sequence"/>
</dbReference>
<dbReference type="EMBL" id="VPFL01000021">
    <property type="protein sequence ID" value="TXF10811.1"/>
    <property type="molecule type" value="Genomic_DNA"/>
</dbReference>
<evidence type="ECO:0000313" key="4">
    <source>
        <dbReference type="EMBL" id="TXF10811.1"/>
    </source>
</evidence>
<protein>
    <submittedName>
        <fullName evidence="4">Uroporphyrinogen-III synthase</fullName>
    </submittedName>
</protein>
<evidence type="ECO:0000313" key="5">
    <source>
        <dbReference type="Proteomes" id="UP000321201"/>
    </source>
</evidence>
<keyword evidence="5" id="KW-1185">Reference proteome</keyword>
<dbReference type="OrthoDB" id="9787650at2"/>
<dbReference type="PANTHER" id="PTHR38043:SF1">
    <property type="entry name" value="PROTEIN HEMX"/>
    <property type="match status" value="1"/>
</dbReference>
<dbReference type="InParanoid" id="A0A5C7EHJ5"/>
<evidence type="ECO:0000256" key="1">
    <source>
        <dbReference type="SAM" id="Coils"/>
    </source>
</evidence>
<dbReference type="Pfam" id="PF04375">
    <property type="entry name" value="HemX"/>
    <property type="match status" value="1"/>
</dbReference>
<accession>A0A5C7EHJ5</accession>
<dbReference type="PANTHER" id="PTHR38043">
    <property type="entry name" value="PROTEIN HEMX"/>
    <property type="match status" value="1"/>
</dbReference>
<dbReference type="InterPro" id="IPR007470">
    <property type="entry name" value="HemX"/>
</dbReference>
<feature type="coiled-coil region" evidence="1">
    <location>
        <begin position="117"/>
        <end position="158"/>
    </location>
</feature>
<dbReference type="AlphaFoldDB" id="A0A5C7EHJ5"/>
<comment type="caution">
    <text evidence="4">The sequence shown here is derived from an EMBL/GenBank/DDBJ whole genome shotgun (WGS) entry which is preliminary data.</text>
</comment>
<keyword evidence="3" id="KW-1133">Transmembrane helix</keyword>
<reference evidence="4 5" key="1">
    <citation type="submission" date="2019-08" db="EMBL/GenBank/DDBJ databases">
        <title>Pelomicrobium methylotrophicum gen. nov., sp. nov. a moderately thermophilic, facultatively anaerobic, lithoautotrophic and methylotrophic bacterium isolated from a terrestrial mud volcano.</title>
        <authorList>
            <person name="Slobodkina G.B."/>
            <person name="Merkel A.Y."/>
            <person name="Slobodkin A.I."/>
        </authorList>
    </citation>
    <scope>NUCLEOTIDE SEQUENCE [LARGE SCALE GENOMIC DNA]</scope>
    <source>
        <strain evidence="4 5">SM250</strain>
    </source>
</reference>
<keyword evidence="3" id="KW-0812">Transmembrane</keyword>
<dbReference type="FunCoup" id="A0A5C7EHJ5">
    <property type="interactions" value="188"/>
</dbReference>
<evidence type="ECO:0000256" key="3">
    <source>
        <dbReference type="SAM" id="Phobius"/>
    </source>
</evidence>
<feature type="region of interest" description="Disordered" evidence="2">
    <location>
        <begin position="1"/>
        <end position="59"/>
    </location>
</feature>
<keyword evidence="3" id="KW-0472">Membrane</keyword>
<name>A0A5C7EHJ5_9PROT</name>
<feature type="transmembrane region" description="Helical" evidence="3">
    <location>
        <begin position="65"/>
        <end position="86"/>
    </location>
</feature>
<organism evidence="4 5">
    <name type="scientific">Pelomicrobium methylotrophicum</name>
    <dbReference type="NCBI Taxonomy" id="2602750"/>
    <lineage>
        <taxon>Bacteria</taxon>
        <taxon>Pseudomonadati</taxon>
        <taxon>Pseudomonadota</taxon>
        <taxon>Hydrogenophilia</taxon>
        <taxon>Hydrogenophilia incertae sedis</taxon>
        <taxon>Pelomicrobium</taxon>
    </lineage>
</organism>
<gene>
    <name evidence="4" type="ORF">FR698_13385</name>
</gene>
<evidence type="ECO:0000256" key="2">
    <source>
        <dbReference type="SAM" id="MobiDB-lite"/>
    </source>
</evidence>
<sequence length="391" mass="42820">MVPQQTGRRCPREQAIMTDTSESRPPAESAAGAPPVQPPPSPDTKEAPPPEAAGGATSRRPWSRWYLHPAVFLALVALILTGWDAWQTRLQMDQLRHDLAIRLADADTALGESRAMAMRAEAAVRELSSKLSAVEAQLAESQSQQAALEVLYQELSRNRDETALAEVEHLIQIANQQLVLAGNVNTALVALRNAEARLVRLDRPQFASLKRAVASAIQKLEGLPYVDIEGLSGRLEALIRRVDALPLAAHARPQPQPSPPLEVSGKPWLDFLRLAWHDLKDLVRIQKMDEPALPLLAPEQSFFLRENVKLRLLSARLALLARDEATYRADLAAAEDWLKRYFDTKARGVAEAVAEVGELAQASLSVDLPDISALLEAVRNVHLGGGDGRGR</sequence>
<keyword evidence="1" id="KW-0175">Coiled coil</keyword>
<proteinExistence type="predicted"/>